<dbReference type="PANTHER" id="PTHR45128">
    <property type="entry name" value="METHYLTRANSFERASE TYPE 11"/>
    <property type="match status" value="1"/>
</dbReference>
<dbReference type="InterPro" id="IPR053173">
    <property type="entry name" value="SAM-binding_MTase"/>
</dbReference>
<protein>
    <submittedName>
        <fullName evidence="3">Class I SAM-dependent methyltransferase</fullName>
    </submittedName>
</protein>
<keyword evidence="4" id="KW-1185">Reference proteome</keyword>
<evidence type="ECO:0000313" key="3">
    <source>
        <dbReference type="EMBL" id="MBJ8339326.1"/>
    </source>
</evidence>
<dbReference type="SUPFAM" id="SSF53335">
    <property type="entry name" value="S-adenosyl-L-methionine-dependent methyltransferases"/>
    <property type="match status" value="1"/>
</dbReference>
<feature type="domain" description="Methyltransferase" evidence="1">
    <location>
        <begin position="167"/>
        <end position="287"/>
    </location>
</feature>
<dbReference type="AlphaFoldDB" id="A0A934NQ20"/>
<name>A0A934NQ20_9NOCA</name>
<evidence type="ECO:0000313" key="4">
    <source>
        <dbReference type="Proteomes" id="UP000655868"/>
    </source>
</evidence>
<dbReference type="Gene3D" id="3.40.50.150">
    <property type="entry name" value="Vaccinia Virus protein VP39"/>
    <property type="match status" value="1"/>
</dbReference>
<organism evidence="3 4">
    <name type="scientific">Antrihabitans stalagmiti</name>
    <dbReference type="NCBI Taxonomy" id="2799499"/>
    <lineage>
        <taxon>Bacteria</taxon>
        <taxon>Bacillati</taxon>
        <taxon>Actinomycetota</taxon>
        <taxon>Actinomycetes</taxon>
        <taxon>Mycobacteriales</taxon>
        <taxon>Nocardiaceae</taxon>
        <taxon>Antrihabitans</taxon>
    </lineage>
</organism>
<dbReference type="EMBL" id="JAEMNV010000003">
    <property type="protein sequence ID" value="MBJ8339326.1"/>
    <property type="molecule type" value="Genomic_DNA"/>
</dbReference>
<feature type="domain" description="S-adenosylmethionine-dependent methyltransferase Rv2258c-like winged HTH" evidence="2">
    <location>
        <begin position="19"/>
        <end position="91"/>
    </location>
</feature>
<dbReference type="InterPro" id="IPR025714">
    <property type="entry name" value="Methyltranfer_dom"/>
</dbReference>
<dbReference type="Pfam" id="PF13847">
    <property type="entry name" value="Methyltransf_31"/>
    <property type="match status" value="1"/>
</dbReference>
<dbReference type="GO" id="GO:0008168">
    <property type="term" value="F:methyltransferase activity"/>
    <property type="evidence" value="ECO:0007669"/>
    <property type="project" value="UniProtKB-KW"/>
</dbReference>
<dbReference type="GO" id="GO:0032259">
    <property type="term" value="P:methylation"/>
    <property type="evidence" value="ECO:0007669"/>
    <property type="project" value="UniProtKB-KW"/>
</dbReference>
<dbReference type="CDD" id="cd02440">
    <property type="entry name" value="AdoMet_MTases"/>
    <property type="match status" value="1"/>
</dbReference>
<dbReference type="Pfam" id="PF21320">
    <property type="entry name" value="WHD_Rv2258c"/>
    <property type="match status" value="1"/>
</dbReference>
<keyword evidence="3" id="KW-0808">Transferase</keyword>
<comment type="caution">
    <text evidence="3">The sequence shown here is derived from an EMBL/GenBank/DDBJ whole genome shotgun (WGS) entry which is preliminary data.</text>
</comment>
<proteinExistence type="predicted"/>
<accession>A0A934NQ20</accession>
<dbReference type="RefSeq" id="WP_199704037.1">
    <property type="nucleotide sequence ID" value="NZ_JAEMNV010000003.1"/>
</dbReference>
<gene>
    <name evidence="3" type="ORF">JGU71_10535</name>
</gene>
<reference evidence="3" key="1">
    <citation type="submission" date="2020-12" db="EMBL/GenBank/DDBJ databases">
        <title>Antrihabitans popcorni sp. nov. and Antrihabitans auranticaus sp. nov., isolated from a larva cave.</title>
        <authorList>
            <person name="Lee S.D."/>
            <person name="Kim I.S."/>
        </authorList>
    </citation>
    <scope>NUCLEOTIDE SEQUENCE</scope>
    <source>
        <strain evidence="3">YC3-6</strain>
    </source>
</reference>
<dbReference type="PANTHER" id="PTHR45128:SF2">
    <property type="entry name" value="METHYLTRANSFERASE DOMAIN-CONTAINING PROTEIN"/>
    <property type="match status" value="1"/>
</dbReference>
<dbReference type="InterPro" id="IPR029063">
    <property type="entry name" value="SAM-dependent_MTases_sf"/>
</dbReference>
<keyword evidence="3" id="KW-0489">Methyltransferase</keyword>
<dbReference type="Proteomes" id="UP000655868">
    <property type="component" value="Unassembled WGS sequence"/>
</dbReference>
<evidence type="ECO:0000259" key="2">
    <source>
        <dbReference type="Pfam" id="PF21320"/>
    </source>
</evidence>
<dbReference type="InterPro" id="IPR048711">
    <property type="entry name" value="WHD_Rv2258c"/>
</dbReference>
<sequence length="355" mass="38524">MTDLADRIFESLVAGMELLTIDLGRRLGLYRAVHRLGTVNSAELAAEAGIAERYAREWLEQQAAAGFIAVAEAGDELQRRYEIPSEHEPVLLDEESPLHMMGAAPMMVGCGLALPALPAVYRSGGGVAYEEYGEEIRHGIGTFNRPGFIHDLPEWIGSMKDVTNRLRDGAVVLDAGCGTGWSSIAIAEAFPNVEVVGVDMDTASIEDARRNVSERGLEDRVHFEVANATAIGELAKQRKVQFDFALIFEALHDMGDPVGVLAAIRGALTSDGVILIGDEHSGDEFTANAGEIERLQYAFSVLHCLPATMAESTHIANGTVLRPGTVRGWAEAAGCTFEELPLGHDFWRFYRLDKS</sequence>
<evidence type="ECO:0000259" key="1">
    <source>
        <dbReference type="Pfam" id="PF13847"/>
    </source>
</evidence>